<dbReference type="Pfam" id="PF00296">
    <property type="entry name" value="Bac_luciferase"/>
    <property type="match status" value="1"/>
</dbReference>
<evidence type="ECO:0000256" key="1">
    <source>
        <dbReference type="ARBA" id="ARBA00023002"/>
    </source>
</evidence>
<dbReference type="AlphaFoldDB" id="A0A381UTH9"/>
<dbReference type="SUPFAM" id="SSF51679">
    <property type="entry name" value="Bacterial luciferase-like"/>
    <property type="match status" value="1"/>
</dbReference>
<dbReference type="InterPro" id="IPR050766">
    <property type="entry name" value="Bact_Lucif_Oxidored"/>
</dbReference>
<dbReference type="InterPro" id="IPR036661">
    <property type="entry name" value="Luciferase-like_sf"/>
</dbReference>
<organism evidence="4">
    <name type="scientific">marine metagenome</name>
    <dbReference type="NCBI Taxonomy" id="408172"/>
    <lineage>
        <taxon>unclassified sequences</taxon>
        <taxon>metagenomes</taxon>
        <taxon>ecological metagenomes</taxon>
    </lineage>
</organism>
<sequence length="334" mass="36473">MLRRGVSRRERSLREQHCGMDMGIGLWCLQSTATNPRAFERAYQELTEDARLAENSGIHSLWLSEHHAYYDGYCPALLPAASAVLAATNQLQVGTGVLLLPLHQPDRVANAANILHTQSEGRFHLGTGMGYRPIEFAIKDQNISQRLQLMNAGLDTLQATVNTPIWVGVTSEKAAQRAGRRGLGLFISGAFSRDVVNRLIAAHRTAWETSGSPGGTPPPVGLLRNLWIVDTEAERRKAVEWVRSSYLVYAGLGWGADNTGVDFAGQIESSMNGVEDSATIGSAEEIAEELDGYDVELVVCRIGYDQPPRNAVTEVVERIGQELVPLVKELGATR</sequence>
<proteinExistence type="predicted"/>
<dbReference type="PANTHER" id="PTHR30137">
    <property type="entry name" value="LUCIFERASE-LIKE MONOOXYGENASE"/>
    <property type="match status" value="1"/>
</dbReference>
<feature type="domain" description="Luciferase-like" evidence="3">
    <location>
        <begin position="24"/>
        <end position="156"/>
    </location>
</feature>
<dbReference type="InterPro" id="IPR011251">
    <property type="entry name" value="Luciferase-like_dom"/>
</dbReference>
<dbReference type="Gene3D" id="3.20.20.30">
    <property type="entry name" value="Luciferase-like domain"/>
    <property type="match status" value="2"/>
</dbReference>
<evidence type="ECO:0000313" key="4">
    <source>
        <dbReference type="EMBL" id="SVA31446.1"/>
    </source>
</evidence>
<gene>
    <name evidence="4" type="ORF">METZ01_LOCUS84300</name>
</gene>
<name>A0A381UTH9_9ZZZZ</name>
<evidence type="ECO:0000256" key="2">
    <source>
        <dbReference type="ARBA" id="ARBA00023033"/>
    </source>
</evidence>
<accession>A0A381UTH9</accession>
<protein>
    <recommendedName>
        <fullName evidence="3">Luciferase-like domain-containing protein</fullName>
    </recommendedName>
</protein>
<keyword evidence="1" id="KW-0560">Oxidoreductase</keyword>
<dbReference type="GO" id="GO:0016705">
    <property type="term" value="F:oxidoreductase activity, acting on paired donors, with incorporation or reduction of molecular oxygen"/>
    <property type="evidence" value="ECO:0007669"/>
    <property type="project" value="InterPro"/>
</dbReference>
<reference evidence="4" key="1">
    <citation type="submission" date="2018-05" db="EMBL/GenBank/DDBJ databases">
        <authorList>
            <person name="Lanie J.A."/>
            <person name="Ng W.-L."/>
            <person name="Kazmierczak K.M."/>
            <person name="Andrzejewski T.M."/>
            <person name="Davidsen T.M."/>
            <person name="Wayne K.J."/>
            <person name="Tettelin H."/>
            <person name="Glass J.I."/>
            <person name="Rusch D."/>
            <person name="Podicherti R."/>
            <person name="Tsui H.-C.T."/>
            <person name="Winkler M.E."/>
        </authorList>
    </citation>
    <scope>NUCLEOTIDE SEQUENCE</scope>
</reference>
<dbReference type="GO" id="GO:0004497">
    <property type="term" value="F:monooxygenase activity"/>
    <property type="evidence" value="ECO:0007669"/>
    <property type="project" value="UniProtKB-KW"/>
</dbReference>
<evidence type="ECO:0000259" key="3">
    <source>
        <dbReference type="Pfam" id="PF00296"/>
    </source>
</evidence>
<keyword evidence="2" id="KW-0503">Monooxygenase</keyword>
<dbReference type="PANTHER" id="PTHR30137:SF8">
    <property type="entry name" value="BLR5498 PROTEIN"/>
    <property type="match status" value="1"/>
</dbReference>
<dbReference type="GO" id="GO:0005829">
    <property type="term" value="C:cytosol"/>
    <property type="evidence" value="ECO:0007669"/>
    <property type="project" value="TreeGrafter"/>
</dbReference>
<dbReference type="CDD" id="cd00347">
    <property type="entry name" value="Flavin_utilizing_monoxygenases"/>
    <property type="match status" value="1"/>
</dbReference>
<dbReference type="EMBL" id="UINC01007106">
    <property type="protein sequence ID" value="SVA31446.1"/>
    <property type="molecule type" value="Genomic_DNA"/>
</dbReference>